<gene>
    <name evidence="1" type="ORF">LCGC14_2500470</name>
</gene>
<proteinExistence type="predicted"/>
<evidence type="ECO:0000313" key="1">
    <source>
        <dbReference type="EMBL" id="KKL15947.1"/>
    </source>
</evidence>
<organism evidence="1">
    <name type="scientific">marine sediment metagenome</name>
    <dbReference type="NCBI Taxonomy" id="412755"/>
    <lineage>
        <taxon>unclassified sequences</taxon>
        <taxon>metagenomes</taxon>
        <taxon>ecological metagenomes</taxon>
    </lineage>
</organism>
<evidence type="ECO:0008006" key="2">
    <source>
        <dbReference type="Google" id="ProtNLM"/>
    </source>
</evidence>
<name>A0A0F9BQ41_9ZZZZ</name>
<reference evidence="1" key="1">
    <citation type="journal article" date="2015" name="Nature">
        <title>Complex archaea that bridge the gap between prokaryotes and eukaryotes.</title>
        <authorList>
            <person name="Spang A."/>
            <person name="Saw J.H."/>
            <person name="Jorgensen S.L."/>
            <person name="Zaremba-Niedzwiedzka K."/>
            <person name="Martijn J."/>
            <person name="Lind A.E."/>
            <person name="van Eijk R."/>
            <person name="Schleper C."/>
            <person name="Guy L."/>
            <person name="Ettema T.J."/>
        </authorList>
    </citation>
    <scope>NUCLEOTIDE SEQUENCE</scope>
</reference>
<feature type="non-terminal residue" evidence="1">
    <location>
        <position position="1"/>
    </location>
</feature>
<dbReference type="SUPFAM" id="SSF102712">
    <property type="entry name" value="JAB1/MPN domain"/>
    <property type="match status" value="1"/>
</dbReference>
<dbReference type="AlphaFoldDB" id="A0A0F9BQ41"/>
<accession>A0A0F9BQ41</accession>
<comment type="caution">
    <text evidence="1">The sequence shown here is derived from an EMBL/GenBank/DDBJ whole genome shotgun (WGS) entry which is preliminary data.</text>
</comment>
<sequence length="198" mass="21840">ARDLWRPQECSSYCFSYQKGSFMTSSQRLVVLLALILVLAFAAKGCYTTTHEIVPLPQGYPTRVVDTRQFERLRLNDSLTLVVASAYYSAFPNELGLCIYGDYSSNGTITVAGLRADSMHAEAGRVEIFCEEEDDGPAIIGNVHSHPGAQNPAYPCMPSPQDYYSLLASNLGVMVIYCANGSGVTVFRGGRQWNFAWR</sequence>
<protein>
    <recommendedName>
        <fullName evidence="2">JAB domain-containing protein</fullName>
    </recommendedName>
</protein>
<dbReference type="EMBL" id="LAZR01039862">
    <property type="protein sequence ID" value="KKL15947.1"/>
    <property type="molecule type" value="Genomic_DNA"/>
</dbReference>